<reference evidence="12" key="1">
    <citation type="submission" date="2018-03" db="EMBL/GenBank/DDBJ databases">
        <title>The relapsing fever spirochete Borrelia turicatae persists in the highly oxidative environment of its soft-bodied tick vector.</title>
        <authorList>
            <person name="Bourret T.J."/>
            <person name="Boyle W.K."/>
            <person name="Valenzuela J.G."/>
            <person name="Oliveira F."/>
            <person name="Lopez J.E."/>
        </authorList>
    </citation>
    <scope>NUCLEOTIDE SEQUENCE</scope>
    <source>
        <strain evidence="12">Kansas strain/isolate</strain>
        <tissue evidence="12">Salivary glands</tissue>
    </source>
</reference>
<dbReference type="InterPro" id="IPR056764">
    <property type="entry name" value="LbH_EIF2B3/5"/>
</dbReference>
<dbReference type="InterPro" id="IPR029044">
    <property type="entry name" value="Nucleotide-diphossugar_trans"/>
</dbReference>
<feature type="domain" description="Nucleotidyl transferase" evidence="10">
    <location>
        <begin position="6"/>
        <end position="139"/>
    </location>
</feature>
<evidence type="ECO:0000256" key="5">
    <source>
        <dbReference type="ARBA" id="ARBA00022917"/>
    </source>
</evidence>
<organism evidence="12">
    <name type="scientific">Ornithodoros turicata</name>
    <dbReference type="NCBI Taxonomy" id="34597"/>
    <lineage>
        <taxon>Eukaryota</taxon>
        <taxon>Metazoa</taxon>
        <taxon>Ecdysozoa</taxon>
        <taxon>Arthropoda</taxon>
        <taxon>Chelicerata</taxon>
        <taxon>Arachnida</taxon>
        <taxon>Acari</taxon>
        <taxon>Parasitiformes</taxon>
        <taxon>Ixodida</taxon>
        <taxon>Ixodoidea</taxon>
        <taxon>Argasidae</taxon>
        <taxon>Ornithodorinae</taxon>
        <taxon>Ornithodoros</taxon>
    </lineage>
</organism>
<keyword evidence="5" id="KW-0648">Protein biosynthesis</keyword>
<dbReference type="GO" id="GO:0002183">
    <property type="term" value="P:cytoplasmic translational initiation"/>
    <property type="evidence" value="ECO:0007669"/>
    <property type="project" value="TreeGrafter"/>
</dbReference>
<dbReference type="GO" id="GO:0005085">
    <property type="term" value="F:guanyl-nucleotide exchange factor activity"/>
    <property type="evidence" value="ECO:0007669"/>
    <property type="project" value="TreeGrafter"/>
</dbReference>
<keyword evidence="3" id="KW-0963">Cytoplasm</keyword>
<dbReference type="PANTHER" id="PTHR45989">
    <property type="entry name" value="TRANSLATION INITIATION FACTOR EIF-2B SUBUNIT GAMMA"/>
    <property type="match status" value="1"/>
</dbReference>
<protein>
    <recommendedName>
        <fullName evidence="6">Translation initiation factor eIF2B subunit gamma</fullName>
    </recommendedName>
    <alternativeName>
        <fullName evidence="7">eIF2B GDP-GTP exchange factor subunit gamma</fullName>
    </alternativeName>
</protein>
<dbReference type="Pfam" id="PF00483">
    <property type="entry name" value="NTP_transferase"/>
    <property type="match status" value="1"/>
</dbReference>
<accession>A0A2R5L692</accession>
<dbReference type="SUPFAM" id="SSF53448">
    <property type="entry name" value="Nucleotide-diphospho-sugar transferases"/>
    <property type="match status" value="1"/>
</dbReference>
<evidence type="ECO:0000256" key="1">
    <source>
        <dbReference type="ARBA" id="ARBA00004514"/>
    </source>
</evidence>
<evidence type="ECO:0000256" key="3">
    <source>
        <dbReference type="ARBA" id="ARBA00022490"/>
    </source>
</evidence>
<comment type="function">
    <text evidence="8">Acts as a component of the translation initiation factor 2B (eIF2B) complex, which catalyzes the exchange of GDP for GTP on the eukaryotic initiation factor 2 (eIF2) complex gamma subunit. Its guanine nucleotide exchange factor activity is repressed when bound to eIF2 complex phosphorylated on the alpha subunit, thereby limiting the amount of methionyl-initiator methionine tRNA available to the ribosome and consequently global translation is repressed.</text>
</comment>
<dbReference type="GO" id="GO:0005851">
    <property type="term" value="C:eukaryotic translation initiation factor 2B complex"/>
    <property type="evidence" value="ECO:0007669"/>
    <property type="project" value="TreeGrafter"/>
</dbReference>
<sequence>MIDFQAVLMAAGRGSRLAELLSPDCPKYLLPVGNLPMIYYPLCALKRAGFRDVIVIVPNSNRYKIDETLSEKVGIRIEYVPVPASEDDLGTVESLRLVRDKLKKDVFVVSCDLVTDFDLGRLAEVHRTNNSTLTALFAPMSPTLKESPVPGSRGKPKLEKDIVGLEPKTDRLVLFNSEADFEEIVSVRRSVLRRHPVIGVRSDLVDAHAYVLSRWLLPWLVANKNIMTVKGELVPLVTKLQFHADPLKQQKYQKRDDDDDLPETSIFRFVPKPPELGPIESCYTLRQDEAEPIRCFGVVARDEFLVRANTTAGYVEANRKAHQLDTTMFSQVAVGRFDNVMGDQVSLGEKANVRQSVIGARCRIGAKATVQSSVLMDDTCVGDGASVVGSVLCGTLEVGQGSQLQNCVVCHKKNLPSGVRHANEVLGSFVEL</sequence>
<dbReference type="GO" id="GO:0003743">
    <property type="term" value="F:translation initiation factor activity"/>
    <property type="evidence" value="ECO:0007669"/>
    <property type="project" value="UniProtKB-KW"/>
</dbReference>
<evidence type="ECO:0000313" key="12">
    <source>
        <dbReference type="EMBL" id="MBY04999.1"/>
    </source>
</evidence>
<dbReference type="Gene3D" id="2.160.10.10">
    <property type="entry name" value="Hexapeptide repeat proteins"/>
    <property type="match status" value="1"/>
</dbReference>
<dbReference type="Gene3D" id="3.90.550.10">
    <property type="entry name" value="Spore Coat Polysaccharide Biosynthesis Protein SpsA, Chain A"/>
    <property type="match status" value="1"/>
</dbReference>
<dbReference type="CDD" id="cd04198">
    <property type="entry name" value="eIF-2B_gamma_N"/>
    <property type="match status" value="1"/>
</dbReference>
<proteinExistence type="inferred from homology"/>
<dbReference type="InterPro" id="IPR005835">
    <property type="entry name" value="NTP_transferase_dom"/>
</dbReference>
<comment type="subunit">
    <text evidence="9">Component of the translation initiation factor 2B (eIF2B) complex which is a heterodecamer of two sets of five different subunits: alpha, beta, gamma, delta and epsilon. Subunits alpha, beta and delta comprise a regulatory subcomplex and subunits epsilon and gamma comprise a catalytic subcomplex. Within the complex, the hexameric regulatory complex resides at the center, with the two heterodimeric catalytic subcomplexes bound on opposite sides.</text>
</comment>
<evidence type="ECO:0000259" key="10">
    <source>
        <dbReference type="Pfam" id="PF00483"/>
    </source>
</evidence>
<keyword evidence="4 12" id="KW-0396">Initiation factor</keyword>
<dbReference type="GO" id="GO:0005829">
    <property type="term" value="C:cytosol"/>
    <property type="evidence" value="ECO:0007669"/>
    <property type="project" value="UniProtKB-SubCell"/>
</dbReference>
<evidence type="ECO:0000256" key="7">
    <source>
        <dbReference type="ARBA" id="ARBA00044229"/>
    </source>
</evidence>
<dbReference type="EMBL" id="GGLE01000873">
    <property type="protein sequence ID" value="MBY04999.1"/>
    <property type="molecule type" value="Transcribed_RNA"/>
</dbReference>
<feature type="domain" description="EIF2B subunit epsilon/gamma LbH" evidence="11">
    <location>
        <begin position="338"/>
        <end position="413"/>
    </location>
</feature>
<dbReference type="AlphaFoldDB" id="A0A2R5L692"/>
<evidence type="ECO:0000256" key="6">
    <source>
        <dbReference type="ARBA" id="ARBA00044196"/>
    </source>
</evidence>
<evidence type="ECO:0000256" key="9">
    <source>
        <dbReference type="ARBA" id="ARBA00046432"/>
    </source>
</evidence>
<evidence type="ECO:0000256" key="8">
    <source>
        <dbReference type="ARBA" id="ARBA00045373"/>
    </source>
</evidence>
<dbReference type="InterPro" id="IPR051960">
    <property type="entry name" value="eIF2B_gamma"/>
</dbReference>
<comment type="similarity">
    <text evidence="2">Belongs to the eIF-2B gamma/epsilon subunits family.</text>
</comment>
<dbReference type="PANTHER" id="PTHR45989:SF1">
    <property type="entry name" value="TRANSLATION INITIATION FACTOR EIF-2B SUBUNIT GAMMA"/>
    <property type="match status" value="1"/>
</dbReference>
<evidence type="ECO:0000256" key="2">
    <source>
        <dbReference type="ARBA" id="ARBA00007878"/>
    </source>
</evidence>
<evidence type="ECO:0000256" key="4">
    <source>
        <dbReference type="ARBA" id="ARBA00022540"/>
    </source>
</evidence>
<name>A0A2R5L692_9ACAR</name>
<dbReference type="Pfam" id="PF25084">
    <property type="entry name" value="LbH_EIF2B"/>
    <property type="match status" value="1"/>
</dbReference>
<comment type="subcellular location">
    <subcellularLocation>
        <location evidence="1">Cytoplasm</location>
        <location evidence="1">Cytosol</location>
    </subcellularLocation>
</comment>
<evidence type="ECO:0000259" key="11">
    <source>
        <dbReference type="Pfam" id="PF25084"/>
    </source>
</evidence>